<evidence type="ECO:0000313" key="1">
    <source>
        <dbReference type="EMBL" id="BDI20979.1"/>
    </source>
</evidence>
<dbReference type="SUPFAM" id="SSF47413">
    <property type="entry name" value="lambda repressor-like DNA-binding domains"/>
    <property type="match status" value="1"/>
</dbReference>
<dbReference type="InterPro" id="IPR010982">
    <property type="entry name" value="Lambda_DNA-bd_dom_sf"/>
</dbReference>
<accession>A0ABM7ZCF1</accession>
<keyword evidence="1" id="KW-0614">Plasmid</keyword>
<evidence type="ECO:0008006" key="3">
    <source>
        <dbReference type="Google" id="ProtNLM"/>
    </source>
</evidence>
<gene>
    <name evidence="1" type="ORF">ANSO36C_67810</name>
</gene>
<name>A0ABM7ZCF1_NOSCO</name>
<dbReference type="Proteomes" id="UP001055453">
    <property type="component" value="Plasmid pANSO36C"/>
</dbReference>
<dbReference type="EMBL" id="AP025735">
    <property type="protein sequence ID" value="BDI20979.1"/>
    <property type="molecule type" value="Genomic_DNA"/>
</dbReference>
<dbReference type="CDD" id="cd00093">
    <property type="entry name" value="HTH_XRE"/>
    <property type="match status" value="1"/>
</dbReference>
<sequence length="120" mass="12845">MINHQQVLIDAVNKAIEGGMTARQIASDAGIDNSVLSRFMNGKQDIKAGDYFSILNVLPEDCRVSALGRLGIFEMSLAQLIQTASPKEKAEMLQAIAAWVLQPGAISGKNTDTSDLQVAV</sequence>
<keyword evidence="2" id="KW-1185">Reference proteome</keyword>
<evidence type="ECO:0000313" key="2">
    <source>
        <dbReference type="Proteomes" id="UP001055453"/>
    </source>
</evidence>
<reference evidence="1" key="1">
    <citation type="submission" date="2022-04" db="EMBL/GenBank/DDBJ databases">
        <title>Complete genome sequence of a cyanobacterium, Nostoc sp. SO-36, isolated in Antarctica.</title>
        <authorList>
            <person name="Kanesaki Y."/>
            <person name="Effendi D."/>
            <person name="Sakamoto T."/>
            <person name="Ohtani S."/>
            <person name="Awai K."/>
        </authorList>
    </citation>
    <scope>NUCLEOTIDE SEQUENCE</scope>
    <source>
        <strain evidence="1">SO-36</strain>
        <plasmid evidence="1">pANSO36C</plasmid>
    </source>
</reference>
<proteinExistence type="predicted"/>
<geneLocation type="plasmid" evidence="1 2">
    <name>pANSO36C</name>
</geneLocation>
<dbReference type="RefSeq" id="WP_251961022.1">
    <property type="nucleotide sequence ID" value="NZ_AP025735.1"/>
</dbReference>
<organism evidence="1 2">
    <name type="scientific">Nostoc cf. commune SO-36</name>
    <dbReference type="NCBI Taxonomy" id="449208"/>
    <lineage>
        <taxon>Bacteria</taxon>
        <taxon>Bacillati</taxon>
        <taxon>Cyanobacteriota</taxon>
        <taxon>Cyanophyceae</taxon>
        <taxon>Nostocales</taxon>
        <taxon>Nostocaceae</taxon>
        <taxon>Nostoc</taxon>
    </lineage>
</organism>
<protein>
    <recommendedName>
        <fullName evidence="3">HTH cro/C1-type domain-containing protein</fullName>
    </recommendedName>
</protein>
<dbReference type="InterPro" id="IPR001387">
    <property type="entry name" value="Cro/C1-type_HTH"/>
</dbReference>